<evidence type="ECO:0000256" key="2">
    <source>
        <dbReference type="ARBA" id="ARBA00022692"/>
    </source>
</evidence>
<organism evidence="9 10">
    <name type="scientific">Benzoatithermus flavus</name>
    <dbReference type="NCBI Taxonomy" id="3108223"/>
    <lineage>
        <taxon>Bacteria</taxon>
        <taxon>Pseudomonadati</taxon>
        <taxon>Pseudomonadota</taxon>
        <taxon>Alphaproteobacteria</taxon>
        <taxon>Geminicoccales</taxon>
        <taxon>Geminicoccaceae</taxon>
        <taxon>Benzoatithermus</taxon>
    </lineage>
</organism>
<keyword evidence="3 7" id="KW-1133">Transmembrane helix</keyword>
<keyword evidence="4 7" id="KW-0472">Membrane</keyword>
<comment type="function">
    <text evidence="7">Functions as a peptidoglycan terminase that cleaves nascent peptidoglycan strands endolytically to terminate their elongation.</text>
</comment>
<accession>A0ABU8XMN1</accession>
<keyword evidence="10" id="KW-1185">Reference proteome</keyword>
<evidence type="ECO:0000256" key="7">
    <source>
        <dbReference type="HAMAP-Rule" id="MF_02065"/>
    </source>
</evidence>
<proteinExistence type="inferred from homology"/>
<dbReference type="EMBL" id="JBBLZC010000003">
    <property type="protein sequence ID" value="MEK0082438.1"/>
    <property type="molecule type" value="Genomic_DNA"/>
</dbReference>
<reference evidence="9 10" key="1">
    <citation type="submission" date="2024-01" db="EMBL/GenBank/DDBJ databases">
        <title>Multi-omics insights into the function and evolution of sodium benzoate biodegradation pathways in Benzoatithermus flavus gen. nov., sp. nov. from hot spring.</title>
        <authorList>
            <person name="Hu C.-J."/>
            <person name="Li W.-J."/>
        </authorList>
    </citation>
    <scope>NUCLEOTIDE SEQUENCE [LARGE SCALE GENOMIC DNA]</scope>
    <source>
        <strain evidence="9 10">SYSU G07066</strain>
    </source>
</reference>
<dbReference type="PANTHER" id="PTHR30518">
    <property type="entry name" value="ENDOLYTIC MUREIN TRANSGLYCOSYLASE"/>
    <property type="match status" value="1"/>
</dbReference>
<feature type="chain" id="PRO_5046473829" description="Endolytic murein transglycosylase" evidence="8">
    <location>
        <begin position="23"/>
        <end position="329"/>
    </location>
</feature>
<keyword evidence="1 7" id="KW-1003">Cell membrane</keyword>
<evidence type="ECO:0000256" key="6">
    <source>
        <dbReference type="ARBA" id="ARBA00023316"/>
    </source>
</evidence>
<protein>
    <recommendedName>
        <fullName evidence="7">Endolytic murein transglycosylase</fullName>
        <ecNumber evidence="7">4.2.2.29</ecNumber>
    </recommendedName>
    <alternativeName>
        <fullName evidence="7">Peptidoglycan lytic transglycosylase</fullName>
    </alternativeName>
    <alternativeName>
        <fullName evidence="7">Peptidoglycan polymerization terminase</fullName>
    </alternativeName>
</protein>
<dbReference type="Gene3D" id="3.30.1490.480">
    <property type="entry name" value="Endolytic murein transglycosylase"/>
    <property type="match status" value="1"/>
</dbReference>
<evidence type="ECO:0000313" key="9">
    <source>
        <dbReference type="EMBL" id="MEK0082438.1"/>
    </source>
</evidence>
<comment type="similarity">
    <text evidence="7">Belongs to the transglycosylase MltG family.</text>
</comment>
<keyword evidence="8" id="KW-0732">Signal</keyword>
<evidence type="ECO:0000256" key="5">
    <source>
        <dbReference type="ARBA" id="ARBA00023239"/>
    </source>
</evidence>
<evidence type="ECO:0000256" key="3">
    <source>
        <dbReference type="ARBA" id="ARBA00022989"/>
    </source>
</evidence>
<dbReference type="PANTHER" id="PTHR30518:SF2">
    <property type="entry name" value="ENDOLYTIC MUREIN TRANSGLYCOSYLASE"/>
    <property type="match status" value="1"/>
</dbReference>
<keyword evidence="2 7" id="KW-0812">Transmembrane</keyword>
<feature type="site" description="Important for catalytic activity" evidence="7">
    <location>
        <position position="204"/>
    </location>
</feature>
<comment type="caution">
    <text evidence="9">The sequence shown here is derived from an EMBL/GenBank/DDBJ whole genome shotgun (WGS) entry which is preliminary data.</text>
</comment>
<dbReference type="NCBIfam" id="TIGR00247">
    <property type="entry name" value="endolytic transglycosylase MltG"/>
    <property type="match status" value="1"/>
</dbReference>
<name>A0ABU8XMN1_9PROT</name>
<keyword evidence="7" id="KW-0997">Cell inner membrane</keyword>
<dbReference type="InterPro" id="IPR003770">
    <property type="entry name" value="MLTG-like"/>
</dbReference>
<keyword evidence="6 7" id="KW-0961">Cell wall biogenesis/degradation</keyword>
<dbReference type="EC" id="4.2.2.29" evidence="7"/>
<evidence type="ECO:0000313" key="10">
    <source>
        <dbReference type="Proteomes" id="UP001375743"/>
    </source>
</evidence>
<keyword evidence="5 7" id="KW-0456">Lyase</keyword>
<dbReference type="Pfam" id="PF02618">
    <property type="entry name" value="YceG"/>
    <property type="match status" value="1"/>
</dbReference>
<sequence length="329" mass="35630">MLRRLLAAVAALLVVAAMAAGAAWHYADSYLHAAGPLQQRAVIVLPRGGHVGTLAQRLAAAGAIEHPWLFETLARLTGRDRGLKAGEYAIEPGMSPLDVLALVASGKVLLHPIVVPEGLTVQEVYALLRESDVLAGELPPPPPEGSLLPETYLVPRDEPRAKLVERMQAAMRKTLDELWTQRRQGLGLRTPEEALTLASIIEKETAKPEEYGLVAAVFYNRLEKGMKLQTDPTVIYALSQGRGPLGRELTRADLEVDSPYNTYRVEGLPPGPIANPGKAALEAALDPAPVDYLYFVASGDGGHVFARTLEEHNRNVARWRKLKSQNGSG</sequence>
<gene>
    <name evidence="7 9" type="primary">mltG</name>
    <name evidence="9" type="ORF">U1T56_04700</name>
</gene>
<feature type="signal peptide" evidence="8">
    <location>
        <begin position="1"/>
        <end position="22"/>
    </location>
</feature>
<dbReference type="CDD" id="cd08010">
    <property type="entry name" value="MltG_like"/>
    <property type="match status" value="1"/>
</dbReference>
<dbReference type="HAMAP" id="MF_02065">
    <property type="entry name" value="MltG"/>
    <property type="match status" value="1"/>
</dbReference>
<evidence type="ECO:0000256" key="1">
    <source>
        <dbReference type="ARBA" id="ARBA00022475"/>
    </source>
</evidence>
<evidence type="ECO:0000256" key="4">
    <source>
        <dbReference type="ARBA" id="ARBA00023136"/>
    </source>
</evidence>
<comment type="catalytic activity">
    <reaction evidence="7">
        <text>a peptidoglycan chain = a peptidoglycan chain with N-acetyl-1,6-anhydromuramyl-[peptide] at the reducing end + a peptidoglycan chain with N-acetylglucosamine at the non-reducing end.</text>
        <dbReference type="EC" id="4.2.2.29"/>
    </reaction>
</comment>
<dbReference type="Proteomes" id="UP001375743">
    <property type="component" value="Unassembled WGS sequence"/>
</dbReference>
<dbReference type="RefSeq" id="WP_418158287.1">
    <property type="nucleotide sequence ID" value="NZ_JBBLZC010000003.1"/>
</dbReference>
<dbReference type="Gene3D" id="3.30.160.60">
    <property type="entry name" value="Classic Zinc Finger"/>
    <property type="match status" value="1"/>
</dbReference>
<evidence type="ECO:0000256" key="8">
    <source>
        <dbReference type="SAM" id="SignalP"/>
    </source>
</evidence>